<evidence type="ECO:0000313" key="2">
    <source>
        <dbReference type="EMBL" id="CEK97741.1"/>
    </source>
</evidence>
<feature type="transmembrane region" description="Helical" evidence="1">
    <location>
        <begin position="20"/>
        <end position="39"/>
    </location>
</feature>
<keyword evidence="1" id="KW-0812">Transmembrane</keyword>
<accession>A0A0B7BZD1</accession>
<dbReference type="AlphaFoldDB" id="A0A0B7BZD1"/>
<proteinExistence type="predicted"/>
<evidence type="ECO:0000256" key="1">
    <source>
        <dbReference type="SAM" id="Phobius"/>
    </source>
</evidence>
<gene>
    <name evidence="2" type="primary">ORF216751</name>
</gene>
<keyword evidence="1" id="KW-1133">Transmembrane helix</keyword>
<name>A0A0B7BZD1_9EUPU</name>
<dbReference type="EMBL" id="HACG01050876">
    <property type="protein sequence ID" value="CEK97741.1"/>
    <property type="molecule type" value="Transcribed_RNA"/>
</dbReference>
<keyword evidence="1" id="KW-0472">Membrane</keyword>
<organism evidence="2">
    <name type="scientific">Arion vulgaris</name>
    <dbReference type="NCBI Taxonomy" id="1028688"/>
    <lineage>
        <taxon>Eukaryota</taxon>
        <taxon>Metazoa</taxon>
        <taxon>Spiralia</taxon>
        <taxon>Lophotrochozoa</taxon>
        <taxon>Mollusca</taxon>
        <taxon>Gastropoda</taxon>
        <taxon>Heterobranchia</taxon>
        <taxon>Euthyneura</taxon>
        <taxon>Panpulmonata</taxon>
        <taxon>Eupulmonata</taxon>
        <taxon>Stylommatophora</taxon>
        <taxon>Helicina</taxon>
        <taxon>Arionoidea</taxon>
        <taxon>Arionidae</taxon>
        <taxon>Arion</taxon>
    </lineage>
</organism>
<reference evidence="2" key="1">
    <citation type="submission" date="2014-12" db="EMBL/GenBank/DDBJ databases">
        <title>Insight into the proteome of Arion vulgaris.</title>
        <authorList>
            <person name="Aradska J."/>
            <person name="Bulat T."/>
            <person name="Smidak R."/>
            <person name="Sarate P."/>
            <person name="Gangsoo J."/>
            <person name="Sialana F."/>
            <person name="Bilban M."/>
            <person name="Lubec G."/>
        </authorList>
    </citation>
    <scope>NUCLEOTIDE SEQUENCE</scope>
    <source>
        <tissue evidence="2">Skin</tissue>
    </source>
</reference>
<sequence>MGVTTVLASFQETCHYYVRFHSVVALVAIFNISWLAPVLDFNRGLGSPLCWSPSRKPAPKHL</sequence>
<protein>
    <submittedName>
        <fullName evidence="2">Uncharacterized protein</fullName>
    </submittedName>
</protein>